<proteinExistence type="predicted"/>
<organism evidence="1 2">
    <name type="scientific">Triticum urartu</name>
    <name type="common">Red wild einkorn</name>
    <name type="synonym">Crithodium urartu</name>
    <dbReference type="NCBI Taxonomy" id="4572"/>
    <lineage>
        <taxon>Eukaryota</taxon>
        <taxon>Viridiplantae</taxon>
        <taxon>Streptophyta</taxon>
        <taxon>Embryophyta</taxon>
        <taxon>Tracheophyta</taxon>
        <taxon>Spermatophyta</taxon>
        <taxon>Magnoliopsida</taxon>
        <taxon>Liliopsida</taxon>
        <taxon>Poales</taxon>
        <taxon>Poaceae</taxon>
        <taxon>BOP clade</taxon>
        <taxon>Pooideae</taxon>
        <taxon>Triticodae</taxon>
        <taxon>Triticeae</taxon>
        <taxon>Triticinae</taxon>
        <taxon>Triticum</taxon>
    </lineage>
</organism>
<reference evidence="2" key="1">
    <citation type="journal article" date="2013" name="Nature">
        <title>Draft genome of the wheat A-genome progenitor Triticum urartu.</title>
        <authorList>
            <person name="Ling H.Q."/>
            <person name="Zhao S."/>
            <person name="Liu D."/>
            <person name="Wang J."/>
            <person name="Sun H."/>
            <person name="Zhang C."/>
            <person name="Fan H."/>
            <person name="Li D."/>
            <person name="Dong L."/>
            <person name="Tao Y."/>
            <person name="Gao C."/>
            <person name="Wu H."/>
            <person name="Li Y."/>
            <person name="Cui Y."/>
            <person name="Guo X."/>
            <person name="Zheng S."/>
            <person name="Wang B."/>
            <person name="Yu K."/>
            <person name="Liang Q."/>
            <person name="Yang W."/>
            <person name="Lou X."/>
            <person name="Chen J."/>
            <person name="Feng M."/>
            <person name="Jian J."/>
            <person name="Zhang X."/>
            <person name="Luo G."/>
            <person name="Jiang Y."/>
            <person name="Liu J."/>
            <person name="Wang Z."/>
            <person name="Sha Y."/>
            <person name="Zhang B."/>
            <person name="Wu H."/>
            <person name="Tang D."/>
            <person name="Shen Q."/>
            <person name="Xue P."/>
            <person name="Zou S."/>
            <person name="Wang X."/>
            <person name="Liu X."/>
            <person name="Wang F."/>
            <person name="Yang Y."/>
            <person name="An X."/>
            <person name="Dong Z."/>
            <person name="Zhang K."/>
            <person name="Zhang X."/>
            <person name="Luo M.C."/>
            <person name="Dvorak J."/>
            <person name="Tong Y."/>
            <person name="Wang J."/>
            <person name="Yang H."/>
            <person name="Li Z."/>
            <person name="Wang D."/>
            <person name="Zhang A."/>
            <person name="Wang J."/>
        </authorList>
    </citation>
    <scope>NUCLEOTIDE SEQUENCE</scope>
    <source>
        <strain evidence="2">cv. G1812</strain>
    </source>
</reference>
<dbReference type="Proteomes" id="UP000015106">
    <property type="component" value="Chromosome 2"/>
</dbReference>
<evidence type="ECO:0000313" key="1">
    <source>
        <dbReference type="EnsemblPlants" id="TuG1812G0200002048.01.T01.cds405610"/>
    </source>
</evidence>
<evidence type="ECO:0000313" key="2">
    <source>
        <dbReference type="Proteomes" id="UP000015106"/>
    </source>
</evidence>
<dbReference type="EnsemblPlants" id="TuG1812G0200002048.01.T01">
    <property type="protein sequence ID" value="TuG1812G0200002048.01.T01.cds405610"/>
    <property type="gene ID" value="TuG1812G0200002048.01"/>
</dbReference>
<dbReference type="Gramene" id="TuG1812G0200002048.01.T01">
    <property type="protein sequence ID" value="TuG1812G0200002048.01.T01.cds405610"/>
    <property type="gene ID" value="TuG1812G0200002048.01"/>
</dbReference>
<accession>A0A8R7PCG0</accession>
<protein>
    <submittedName>
        <fullName evidence="1">Uncharacterized protein</fullName>
    </submittedName>
</protein>
<reference evidence="1" key="3">
    <citation type="submission" date="2022-06" db="UniProtKB">
        <authorList>
            <consortium name="EnsemblPlants"/>
        </authorList>
    </citation>
    <scope>IDENTIFICATION</scope>
</reference>
<dbReference type="AlphaFoldDB" id="A0A8R7PCG0"/>
<keyword evidence="2" id="KW-1185">Reference proteome</keyword>
<reference evidence="1" key="2">
    <citation type="submission" date="2018-03" db="EMBL/GenBank/DDBJ databases">
        <title>The Triticum urartu genome reveals the dynamic nature of wheat genome evolution.</title>
        <authorList>
            <person name="Ling H."/>
            <person name="Ma B."/>
            <person name="Shi X."/>
            <person name="Liu H."/>
            <person name="Dong L."/>
            <person name="Sun H."/>
            <person name="Cao Y."/>
            <person name="Gao Q."/>
            <person name="Zheng S."/>
            <person name="Li Y."/>
            <person name="Yu Y."/>
            <person name="Du H."/>
            <person name="Qi M."/>
            <person name="Li Y."/>
            <person name="Yu H."/>
            <person name="Cui Y."/>
            <person name="Wang N."/>
            <person name="Chen C."/>
            <person name="Wu H."/>
            <person name="Zhao Y."/>
            <person name="Zhang J."/>
            <person name="Li Y."/>
            <person name="Zhou W."/>
            <person name="Zhang B."/>
            <person name="Hu W."/>
            <person name="Eijk M."/>
            <person name="Tang J."/>
            <person name="Witsenboer H."/>
            <person name="Zhao S."/>
            <person name="Li Z."/>
            <person name="Zhang A."/>
            <person name="Wang D."/>
            <person name="Liang C."/>
        </authorList>
    </citation>
    <scope>NUCLEOTIDE SEQUENCE [LARGE SCALE GENOMIC DNA]</scope>
    <source>
        <strain evidence="1">cv. G1812</strain>
    </source>
</reference>
<sequence length="55" mass="6056">MPNVGANIDCPCQFHRNLQLLEATVVGKLSKHLLRAGDRLGIAHPPRHCPGRAYI</sequence>
<name>A0A8R7PCG0_TRIUA</name>